<dbReference type="Proteomes" id="UP000248806">
    <property type="component" value="Unassembled WGS sequence"/>
</dbReference>
<organism evidence="1 2">
    <name type="scientific">Thermosporothrix hazakensis</name>
    <dbReference type="NCBI Taxonomy" id="644383"/>
    <lineage>
        <taxon>Bacteria</taxon>
        <taxon>Bacillati</taxon>
        <taxon>Chloroflexota</taxon>
        <taxon>Ktedonobacteria</taxon>
        <taxon>Ktedonobacterales</taxon>
        <taxon>Thermosporotrichaceae</taxon>
        <taxon>Thermosporothrix</taxon>
    </lineage>
</organism>
<comment type="caution">
    <text evidence="1">The sequence shown here is derived from an EMBL/GenBank/DDBJ whole genome shotgun (WGS) entry which is preliminary data.</text>
</comment>
<dbReference type="OrthoDB" id="9798585at2"/>
<protein>
    <submittedName>
        <fullName evidence="1">Uncharacterized protein</fullName>
    </submittedName>
</protein>
<keyword evidence="2" id="KW-1185">Reference proteome</keyword>
<gene>
    <name evidence="1" type="ORF">EI42_04750</name>
</gene>
<evidence type="ECO:0000313" key="2">
    <source>
        <dbReference type="Proteomes" id="UP000248806"/>
    </source>
</evidence>
<evidence type="ECO:0000313" key="1">
    <source>
        <dbReference type="EMBL" id="PZW24059.1"/>
    </source>
</evidence>
<accession>A0A326U0U9</accession>
<dbReference type="EMBL" id="QKUF01000023">
    <property type="protein sequence ID" value="PZW24059.1"/>
    <property type="molecule type" value="Genomic_DNA"/>
</dbReference>
<name>A0A326U0U9_THEHA</name>
<sequence>MRVPDPISFTDGQRHYITLNALAHLLQIRHRTLRRLLFSFHMVPHRFPKLSSLYLREEDARRLCDYFAQLRRHEEQRDCVTMDEIEYISVQAAARLLGISPVLLRCYQKRYGFETTTFPLCRGVFLRLADIEGLQRRTSILPENSEEFLPISKAAALLDTSGKKVYAYLQRAGAPLYMRSSGSTLYMRKCDLETIKELHEREERATRPALVCDETGQKYIAITFLATLFERSVQRIRVRIAATPMTIYSIDGSRYIAYEDALRVDIQGVLPAAPLRWGSAQLIQRAELAVRLPGRKICLEGCDYLSIEACAWSLGVTASWVLASAFRSSLQFYRFPRQGKASFLRLADLLTLAQQKPVAFWLDEHGEEWVSVSAAVSLLDCPRFLLERYMQAYSVVPVPLQKVPGLFITRADLSLLRGVIEKAE</sequence>
<reference evidence="1 2" key="1">
    <citation type="submission" date="2018-06" db="EMBL/GenBank/DDBJ databases">
        <title>Genomic Encyclopedia of Archaeal and Bacterial Type Strains, Phase II (KMG-II): from individual species to whole genera.</title>
        <authorList>
            <person name="Goeker M."/>
        </authorList>
    </citation>
    <scope>NUCLEOTIDE SEQUENCE [LARGE SCALE GENOMIC DNA]</scope>
    <source>
        <strain evidence="1 2">ATCC BAA-1881</strain>
    </source>
</reference>
<dbReference type="AlphaFoldDB" id="A0A326U0U9"/>
<dbReference type="RefSeq" id="WP_111325055.1">
    <property type="nucleotide sequence ID" value="NZ_BIFX01000002.1"/>
</dbReference>
<proteinExistence type="predicted"/>